<dbReference type="PANTHER" id="PTHR46268">
    <property type="entry name" value="STRESS RESPONSE PROTEIN NHAX"/>
    <property type="match status" value="1"/>
</dbReference>
<feature type="domain" description="UspA" evidence="2">
    <location>
        <begin position="137"/>
        <end position="271"/>
    </location>
</feature>
<comment type="similarity">
    <text evidence="1">Belongs to the universal stress protein A family.</text>
</comment>
<reference evidence="4" key="1">
    <citation type="submission" date="2016-11" db="EMBL/GenBank/DDBJ databases">
        <authorList>
            <person name="Varghese N."/>
            <person name="Submissions S."/>
        </authorList>
    </citation>
    <scope>NUCLEOTIDE SEQUENCE [LARGE SCALE GENOMIC DNA]</scope>
    <source>
        <strain evidence="4">DSM 100564</strain>
    </source>
</reference>
<evidence type="ECO:0000256" key="1">
    <source>
        <dbReference type="ARBA" id="ARBA00008791"/>
    </source>
</evidence>
<dbReference type="Pfam" id="PF00582">
    <property type="entry name" value="Usp"/>
    <property type="match status" value="2"/>
</dbReference>
<dbReference type="EMBL" id="FQZQ01000002">
    <property type="protein sequence ID" value="SHI61834.1"/>
    <property type="molecule type" value="Genomic_DNA"/>
</dbReference>
<evidence type="ECO:0000259" key="2">
    <source>
        <dbReference type="Pfam" id="PF00582"/>
    </source>
</evidence>
<proteinExistence type="inferred from homology"/>
<organism evidence="3 4">
    <name type="scientific">Shimia gijangensis</name>
    <dbReference type="NCBI Taxonomy" id="1470563"/>
    <lineage>
        <taxon>Bacteria</taxon>
        <taxon>Pseudomonadati</taxon>
        <taxon>Pseudomonadota</taxon>
        <taxon>Alphaproteobacteria</taxon>
        <taxon>Rhodobacterales</taxon>
        <taxon>Roseobacteraceae</taxon>
    </lineage>
</organism>
<dbReference type="RefSeq" id="WP_073249224.1">
    <property type="nucleotide sequence ID" value="NZ_FQZQ01000002.1"/>
</dbReference>
<name>A0A1M6CM32_9RHOB</name>
<dbReference type="AlphaFoldDB" id="A0A1M6CM32"/>
<dbReference type="Proteomes" id="UP000183982">
    <property type="component" value="Unassembled WGS sequence"/>
</dbReference>
<dbReference type="InterPro" id="IPR006016">
    <property type="entry name" value="UspA"/>
</dbReference>
<sequence length="277" mass="29956">MDTILVATDLSERSDRAIERALRIASEQKAKCHVVSVVDDALPVEISNNLADSISERLLSLLDGKAPDADTEVTVLRGETIEMLTRFASLHEADLMVLGLHRPRIFLDGLRETTMERLVASSMVPVLLVTDAPDAPYRNVLIPISFSPACAAAIHTVKQLAPVADVTAFHALHVPFAGLTGGADDTDMARAATQDASKMRDQWMAAVTLPEGTPKPKIVTGSVRFMMEEKLSELKPDLLAIGAHTRSGFAIRRLGGFAAELVRQPPVDLLISPLPRL</sequence>
<evidence type="ECO:0000313" key="4">
    <source>
        <dbReference type="Proteomes" id="UP000183982"/>
    </source>
</evidence>
<protein>
    <submittedName>
        <fullName evidence="3">Universal stress protein family protein</fullName>
    </submittedName>
</protein>
<dbReference type="Gene3D" id="3.40.50.12370">
    <property type="match status" value="1"/>
</dbReference>
<dbReference type="SUPFAM" id="SSF52402">
    <property type="entry name" value="Adenine nucleotide alpha hydrolases-like"/>
    <property type="match status" value="2"/>
</dbReference>
<gene>
    <name evidence="3" type="ORF">SAMN05444000_10294</name>
</gene>
<accession>A0A1M6CM32</accession>
<keyword evidence="4" id="KW-1185">Reference proteome</keyword>
<evidence type="ECO:0000313" key="3">
    <source>
        <dbReference type="EMBL" id="SHI61834.1"/>
    </source>
</evidence>
<dbReference type="PRINTS" id="PR01438">
    <property type="entry name" value="UNVRSLSTRESS"/>
</dbReference>
<dbReference type="STRING" id="1470563.SAMN05444000_10294"/>
<dbReference type="PANTHER" id="PTHR46268:SF6">
    <property type="entry name" value="UNIVERSAL STRESS PROTEIN UP12"/>
    <property type="match status" value="1"/>
</dbReference>
<feature type="domain" description="UspA" evidence="2">
    <location>
        <begin position="2"/>
        <end position="129"/>
    </location>
</feature>
<dbReference type="CDD" id="cd00293">
    <property type="entry name" value="USP-like"/>
    <property type="match status" value="2"/>
</dbReference>
<dbReference type="InterPro" id="IPR006015">
    <property type="entry name" value="Universal_stress_UspA"/>
</dbReference>